<protein>
    <submittedName>
        <fullName evidence="1">Uncharacterized protein</fullName>
    </submittedName>
</protein>
<dbReference type="RefSeq" id="WP_344937505.1">
    <property type="nucleotide sequence ID" value="NZ_BAAAZR010000002.1"/>
</dbReference>
<name>A0ABP7HYJ7_9ACTN</name>
<comment type="caution">
    <text evidence="1">The sequence shown here is derived from an EMBL/GenBank/DDBJ whole genome shotgun (WGS) entry which is preliminary data.</text>
</comment>
<sequence>MAEPVYADLHAALTTGQPLMGRFMVAVDDIVRVLDPSRGEDGIHRLAVLRAVTDWKRLDLAGPNLTTALLRTTRALTARFWARKKKETPTRYAKPR</sequence>
<dbReference type="EMBL" id="BAAAZR010000002">
    <property type="protein sequence ID" value="GAA3801882.1"/>
    <property type="molecule type" value="Genomic_DNA"/>
</dbReference>
<gene>
    <name evidence="1" type="ORF">GCM10022226_22120</name>
</gene>
<dbReference type="Proteomes" id="UP001500888">
    <property type="component" value="Unassembled WGS sequence"/>
</dbReference>
<keyword evidence="2" id="KW-1185">Reference proteome</keyword>
<reference evidence="2" key="1">
    <citation type="journal article" date="2019" name="Int. J. Syst. Evol. Microbiol.">
        <title>The Global Catalogue of Microorganisms (GCM) 10K type strain sequencing project: providing services to taxonomists for standard genome sequencing and annotation.</title>
        <authorList>
            <consortium name="The Broad Institute Genomics Platform"/>
            <consortium name="The Broad Institute Genome Sequencing Center for Infectious Disease"/>
            <person name="Wu L."/>
            <person name="Ma J."/>
        </authorList>
    </citation>
    <scope>NUCLEOTIDE SEQUENCE [LARGE SCALE GENOMIC DNA]</scope>
    <source>
        <strain evidence="2">JCM 16908</strain>
    </source>
</reference>
<evidence type="ECO:0000313" key="2">
    <source>
        <dbReference type="Proteomes" id="UP001500888"/>
    </source>
</evidence>
<accession>A0ABP7HYJ7</accession>
<organism evidence="1 2">
    <name type="scientific">Sphaerisporangium flaviroseum</name>
    <dbReference type="NCBI Taxonomy" id="509199"/>
    <lineage>
        <taxon>Bacteria</taxon>
        <taxon>Bacillati</taxon>
        <taxon>Actinomycetota</taxon>
        <taxon>Actinomycetes</taxon>
        <taxon>Streptosporangiales</taxon>
        <taxon>Streptosporangiaceae</taxon>
        <taxon>Sphaerisporangium</taxon>
    </lineage>
</organism>
<proteinExistence type="predicted"/>
<evidence type="ECO:0000313" key="1">
    <source>
        <dbReference type="EMBL" id="GAA3801882.1"/>
    </source>
</evidence>